<dbReference type="AlphaFoldDB" id="A0A1G4AZP0"/>
<name>A0A1G4AZP0_9PEZI</name>
<evidence type="ECO:0000313" key="4">
    <source>
        <dbReference type="Proteomes" id="UP000176998"/>
    </source>
</evidence>
<feature type="domain" description="DUF7791" evidence="2">
    <location>
        <begin position="22"/>
        <end position="102"/>
    </location>
</feature>
<organism evidence="3 4">
    <name type="scientific">Colletotrichum orchidophilum</name>
    <dbReference type="NCBI Taxonomy" id="1209926"/>
    <lineage>
        <taxon>Eukaryota</taxon>
        <taxon>Fungi</taxon>
        <taxon>Dikarya</taxon>
        <taxon>Ascomycota</taxon>
        <taxon>Pezizomycotina</taxon>
        <taxon>Sordariomycetes</taxon>
        <taxon>Hypocreomycetidae</taxon>
        <taxon>Glomerellales</taxon>
        <taxon>Glomerellaceae</taxon>
        <taxon>Colletotrichum</taxon>
    </lineage>
</organism>
<comment type="caution">
    <text evidence="3">The sequence shown here is derived from an EMBL/GenBank/DDBJ whole genome shotgun (WGS) entry which is preliminary data.</text>
</comment>
<dbReference type="Proteomes" id="UP000176998">
    <property type="component" value="Unassembled WGS sequence"/>
</dbReference>
<sequence length="174" mass="20178">MEKWLRCCRSRLTHGSLCALGFSSFHDFEYDDENYSSEEATELMPADLKALNKAFRSVSRCINGRSKGLLERNGDRREFLHRTLHNFLRSDEMNDFLRDHRKNRHCPIDEPLAPYDKQDWQWADGLLIFADKHMLLMLPEQGADPTATNVRHPARAHSLKRPAAYEGDSMGDVE</sequence>
<evidence type="ECO:0000256" key="1">
    <source>
        <dbReference type="SAM" id="MobiDB-lite"/>
    </source>
</evidence>
<dbReference type="RefSeq" id="XP_022471715.1">
    <property type="nucleotide sequence ID" value="XM_022621710.1"/>
</dbReference>
<dbReference type="InterPro" id="IPR056693">
    <property type="entry name" value="DUF7791"/>
</dbReference>
<proteinExistence type="predicted"/>
<evidence type="ECO:0000259" key="2">
    <source>
        <dbReference type="Pfam" id="PF25053"/>
    </source>
</evidence>
<protein>
    <recommendedName>
        <fullName evidence="2">DUF7791 domain-containing protein</fullName>
    </recommendedName>
</protein>
<evidence type="ECO:0000313" key="3">
    <source>
        <dbReference type="EMBL" id="OHE94553.1"/>
    </source>
</evidence>
<reference evidence="3 4" key="1">
    <citation type="submission" date="2016-09" db="EMBL/GenBank/DDBJ databases">
        <authorList>
            <person name="Capua I."/>
            <person name="De Benedictis P."/>
            <person name="Joannis T."/>
            <person name="Lombin L.H."/>
            <person name="Cattoli G."/>
        </authorList>
    </citation>
    <scope>NUCLEOTIDE SEQUENCE [LARGE SCALE GENOMIC DNA]</scope>
    <source>
        <strain evidence="3 4">IMI 309357</strain>
    </source>
</reference>
<gene>
    <name evidence="3" type="ORF">CORC01_10081</name>
</gene>
<dbReference type="EMBL" id="MJBS01000097">
    <property type="protein sequence ID" value="OHE94553.1"/>
    <property type="molecule type" value="Genomic_DNA"/>
</dbReference>
<keyword evidence="4" id="KW-1185">Reference proteome</keyword>
<accession>A0A1G4AZP0</accession>
<dbReference type="Pfam" id="PF25053">
    <property type="entry name" value="DUF7791"/>
    <property type="match status" value="1"/>
</dbReference>
<feature type="region of interest" description="Disordered" evidence="1">
    <location>
        <begin position="145"/>
        <end position="174"/>
    </location>
</feature>
<dbReference type="GeneID" id="34563220"/>